<sequence length="105" mass="11871">MLFNIQKAFLAVSCRQSRLPQPFSILIGQEMPPGYRNKAATVAKSYISHNHKCPWLSCAVRRALFNHIKNTVNTSHCSSQLVNPTPKPQYSCLNIFPFYMQAKSG</sequence>
<protein>
    <submittedName>
        <fullName evidence="1">Uncharacterized protein</fullName>
    </submittedName>
</protein>
<reference evidence="1" key="2">
    <citation type="journal article" date="2015" name="Fish Shellfish Immunol.">
        <title>Early steps in the European eel (Anguilla anguilla)-Vibrio vulnificus interaction in the gills: Role of the RtxA13 toxin.</title>
        <authorList>
            <person name="Callol A."/>
            <person name="Pajuelo D."/>
            <person name="Ebbesson L."/>
            <person name="Teles M."/>
            <person name="MacKenzie S."/>
            <person name="Amaro C."/>
        </authorList>
    </citation>
    <scope>NUCLEOTIDE SEQUENCE</scope>
</reference>
<dbReference type="AlphaFoldDB" id="A0A0E9WWV8"/>
<reference evidence="1" key="1">
    <citation type="submission" date="2014-11" db="EMBL/GenBank/DDBJ databases">
        <authorList>
            <person name="Amaro Gonzalez C."/>
        </authorList>
    </citation>
    <scope>NUCLEOTIDE SEQUENCE</scope>
</reference>
<proteinExistence type="predicted"/>
<dbReference type="EMBL" id="GBXM01013738">
    <property type="protein sequence ID" value="JAH94839.1"/>
    <property type="molecule type" value="Transcribed_RNA"/>
</dbReference>
<name>A0A0E9WWV8_ANGAN</name>
<accession>A0A0E9WWV8</accession>
<organism evidence="1">
    <name type="scientific">Anguilla anguilla</name>
    <name type="common">European freshwater eel</name>
    <name type="synonym">Muraena anguilla</name>
    <dbReference type="NCBI Taxonomy" id="7936"/>
    <lineage>
        <taxon>Eukaryota</taxon>
        <taxon>Metazoa</taxon>
        <taxon>Chordata</taxon>
        <taxon>Craniata</taxon>
        <taxon>Vertebrata</taxon>
        <taxon>Euteleostomi</taxon>
        <taxon>Actinopterygii</taxon>
        <taxon>Neopterygii</taxon>
        <taxon>Teleostei</taxon>
        <taxon>Anguilliformes</taxon>
        <taxon>Anguillidae</taxon>
        <taxon>Anguilla</taxon>
    </lineage>
</organism>
<evidence type="ECO:0000313" key="1">
    <source>
        <dbReference type="EMBL" id="JAH94839.1"/>
    </source>
</evidence>